<dbReference type="Gene3D" id="3.40.50.11310">
    <property type="entry name" value="Bacterial phosphonate metabolism protein PhnH"/>
    <property type="match status" value="1"/>
</dbReference>
<dbReference type="STRING" id="268739.Nmlp_1917"/>
<evidence type="ECO:0000313" key="1">
    <source>
        <dbReference type="EMBL" id="CCQ36105.1"/>
    </source>
</evidence>
<dbReference type="Proteomes" id="UP000011867">
    <property type="component" value="Chromosome"/>
</dbReference>
<keyword evidence="2" id="KW-1185">Reference proteome</keyword>
<organism evidence="1 2">
    <name type="scientific">Natronomonas moolapensis (strain DSM 18674 / CECT 7526 / JCM 14361 / 8.8.11)</name>
    <dbReference type="NCBI Taxonomy" id="268739"/>
    <lineage>
        <taxon>Archaea</taxon>
        <taxon>Methanobacteriati</taxon>
        <taxon>Methanobacteriota</taxon>
        <taxon>Stenosarchaea group</taxon>
        <taxon>Halobacteria</taxon>
        <taxon>Halobacteriales</taxon>
        <taxon>Natronomonadaceae</taxon>
        <taxon>Natronomonas</taxon>
    </lineage>
</organism>
<dbReference type="KEGG" id="nmo:Nmlp_1917"/>
<dbReference type="NCBIfam" id="TIGR03292">
    <property type="entry name" value="PhnH_redo"/>
    <property type="match status" value="1"/>
</dbReference>
<dbReference type="InterPro" id="IPR008772">
    <property type="entry name" value="Phosphonate_metab_PhnH"/>
</dbReference>
<name>M1XPV9_NATM8</name>
<dbReference type="SUPFAM" id="SSF159709">
    <property type="entry name" value="PhnH-like"/>
    <property type="match status" value="1"/>
</dbReference>
<protein>
    <submittedName>
        <fullName evidence="1">Alkylphosphonate cleavage complex subunit PhnH</fullName>
    </submittedName>
</protein>
<dbReference type="Pfam" id="PF05845">
    <property type="entry name" value="PhnH"/>
    <property type="match status" value="1"/>
</dbReference>
<dbReference type="InterPro" id="IPR038058">
    <property type="entry name" value="PhnH-like_sp"/>
</dbReference>
<proteinExistence type="predicted"/>
<evidence type="ECO:0000313" key="2">
    <source>
        <dbReference type="Proteomes" id="UP000011867"/>
    </source>
</evidence>
<dbReference type="AlphaFoldDB" id="M1XPV9"/>
<reference evidence="1 2" key="1">
    <citation type="journal article" date="2013" name="Genome Announc.">
        <title>Genome of the haloarchaeon Natronomonas moolapensis, a neutrophilic member of a previously haloalkaliphilic genus.</title>
        <authorList>
            <person name="Dyall-Smith M.L."/>
            <person name="Pfeiffer F."/>
            <person name="Oberwinkler T."/>
            <person name="Klee K."/>
            <person name="Rampp M."/>
            <person name="Palm P."/>
            <person name="Gross K."/>
            <person name="Schuster S.C."/>
            <person name="Oesterhelt D."/>
        </authorList>
    </citation>
    <scope>NUCLEOTIDE SEQUENCE [LARGE SCALE GENOMIC DNA]</scope>
    <source>
        <strain evidence="2">DSM 18674 / JCM 14361 / 8.8.11</strain>
    </source>
</reference>
<accession>M1XPV9</accession>
<dbReference type="OrthoDB" id="184031at2157"/>
<dbReference type="HOGENOM" id="CLU_1232756_0_0_2"/>
<dbReference type="EMBL" id="HF582854">
    <property type="protein sequence ID" value="CCQ36105.1"/>
    <property type="molecule type" value="Genomic_DNA"/>
</dbReference>
<sequence>MRALDMDPVHDTRACFRALVDAMSRPGTVATAPTEPADHAVLSTLVDHEVTCFTPDETIRTALENEGRLTATEAEQASIVHAPTPGECPVSDLTRGSLKEPSDGATVVYCVDRLETSPTENAGTTLVVSGPGVPGRRRLAVDGFSANDARELADVQSTYPRGVDAVLTTERSIAAIPRSVALEVA</sequence>
<dbReference type="GO" id="GO:0019634">
    <property type="term" value="P:organic phosphonate metabolic process"/>
    <property type="evidence" value="ECO:0007669"/>
    <property type="project" value="InterPro"/>
</dbReference>
<gene>
    <name evidence="1" type="primary">phnH</name>
    <name evidence="1" type="ordered locus">Nmlp_1917</name>
</gene>
<dbReference type="eggNOG" id="arCOG11571">
    <property type="taxonomic scope" value="Archaea"/>
</dbReference>